<dbReference type="Proteomes" id="UP000678393">
    <property type="component" value="Unassembled WGS sequence"/>
</dbReference>
<dbReference type="InterPro" id="IPR015048">
    <property type="entry name" value="DUF1899"/>
</dbReference>
<dbReference type="SMART" id="SM01166">
    <property type="entry name" value="DUF1899"/>
    <property type="match status" value="2"/>
</dbReference>
<evidence type="ECO:0000256" key="9">
    <source>
        <dbReference type="RuleBase" id="RU280818"/>
    </source>
</evidence>
<dbReference type="PROSITE" id="PS50294">
    <property type="entry name" value="WD_REPEATS_REGION"/>
    <property type="match status" value="3"/>
</dbReference>
<dbReference type="Pfam" id="PF12894">
    <property type="entry name" value="ANAPC4_WD40"/>
    <property type="match status" value="1"/>
</dbReference>
<evidence type="ECO:0000256" key="2">
    <source>
        <dbReference type="ARBA" id="ARBA00009482"/>
    </source>
</evidence>
<dbReference type="SMART" id="SM01167">
    <property type="entry name" value="DUF1900"/>
    <property type="match status" value="2"/>
</dbReference>
<comment type="similarity">
    <text evidence="2 9">Belongs to the WD repeat coronin family.</text>
</comment>
<evidence type="ECO:0000256" key="1">
    <source>
        <dbReference type="ARBA" id="ARBA00004496"/>
    </source>
</evidence>
<dbReference type="FunFam" id="2.130.10.10:FF:000076">
    <property type="entry name" value="Coronin"/>
    <property type="match status" value="1"/>
</dbReference>
<comment type="subcellular location">
    <subcellularLocation>
        <location evidence="1">Cytoplasm</location>
    </subcellularLocation>
</comment>
<feature type="repeat" description="WD" evidence="8">
    <location>
        <begin position="77"/>
        <end position="109"/>
    </location>
</feature>
<keyword evidence="3" id="KW-0963">Cytoplasm</keyword>
<dbReference type="SMART" id="SM00320">
    <property type="entry name" value="WD40"/>
    <property type="match status" value="6"/>
</dbReference>
<sequence>MAWRFKASKYKNASPKFPKKEEIITELPVTDVTQSCGNHIKASCVYSAFNIDSAGGGNVGFLPHSAIGRQGASLPVIYAHGDFVTDLDFSPFDDYLLATGSQDNKVNLWLLPDENNVCSLSDPVTTLPAFPRRVENVLWNPQADGILAVTSNTTVKIFNVTGAAGREVFDFSNHGDQIQSVSWKGDGSLLVTSCKDKKIRVIDPRANSVVQEGSGHQNVKDSRVLWLGEKEFILSTGFSQARTREVRIWDPRNLASYLTNMDIDSSTGTIMPFFDPDTNMTFLIGKGDTTLNFLEFTEKEPYLTSAGVDRTEQIKGAALVPKRAVALMDGEVNRLLVLSQRTITHAPYIVPRKSYRDFHSDLYPDTQDGIPGLSADQWIAGHSAQVTRITLQPGKQLIRRERRGSLIHGSQPDSRSQKVVSGQKTDKEKNGKVPAAQITSSSDSLPKQEKVNQGKDSHSVTSSSVKEEVKLTTQKPNQNSQSPDKNSQIPDKNSQIPDKNLQTPKPVKPFAGIRQSKFRHIQGSLLHPSSFITNIRNVCKTIPGESNVFAANTSRCAVPIDGPGGCIQVFEFDQACRLQDTGVPVLQNGSKVTDFAWDPFDNSRLLVALDNAKINVWRIPKGGITEELVDEPEFSLRGHTEKIYFIRFHPLASDLIATASYDMTVRLWDLKQQKEVMRLEDHEDQVFCLSWSSDGKFFATVSKDGKVRVFEPRKSSSAIRSGPGPEGSRGARIEWALQDRFLVVSGFDKSSLQQLLVYRSDELRVLHRVDVHVSPAILVSHYDPDTSVLFLSSRGDRIIYTFEVAEEEPYLFECAPFKLESVHQGVSYLPKHVCDVRKVEVARAWRLTSNSVEALSFTVPRVKPEFFQDDLFPDTSVTWEPTLTVEQWLAGNDKLPRKISLKPADMTALSVAPVEAPKVKKFESYSADTFKTDEQRKEELLSAVVGKLEISSEPLPQDLTEGVEADEW</sequence>
<dbReference type="InterPro" id="IPR001680">
    <property type="entry name" value="WD40_rpt"/>
</dbReference>
<keyword evidence="5 9" id="KW-0677">Repeat</keyword>
<feature type="compositionally biased region" description="Polar residues" evidence="10">
    <location>
        <begin position="411"/>
        <end position="423"/>
    </location>
</feature>
<dbReference type="OrthoDB" id="1850764at2759"/>
<dbReference type="SUPFAM" id="SSF50978">
    <property type="entry name" value="WD40 repeat-like"/>
    <property type="match status" value="2"/>
</dbReference>
<dbReference type="GO" id="GO:0003779">
    <property type="term" value="F:actin binding"/>
    <property type="evidence" value="ECO:0007669"/>
    <property type="project" value="UniProtKB-KW"/>
</dbReference>
<evidence type="ECO:0000256" key="10">
    <source>
        <dbReference type="SAM" id="MobiDB-lite"/>
    </source>
</evidence>
<dbReference type="InterPro" id="IPR015505">
    <property type="entry name" value="Coronin"/>
</dbReference>
<dbReference type="AlphaFoldDB" id="A0A8S3YNE7"/>
<evidence type="ECO:0000256" key="4">
    <source>
        <dbReference type="ARBA" id="ARBA00022574"/>
    </source>
</evidence>
<keyword evidence="6" id="KW-0009">Actin-binding</keyword>
<proteinExistence type="inferred from homology"/>
<feature type="domain" description="DUF1899" evidence="11">
    <location>
        <begin position="4"/>
        <end position="68"/>
    </location>
</feature>
<dbReference type="PROSITE" id="PS50082">
    <property type="entry name" value="WD_REPEATS_2"/>
    <property type="match status" value="4"/>
</dbReference>
<evidence type="ECO:0000256" key="6">
    <source>
        <dbReference type="ARBA" id="ARBA00023203"/>
    </source>
</evidence>
<dbReference type="InterPro" id="IPR024977">
    <property type="entry name" value="Apc4-like_WD40_dom"/>
</dbReference>
<feature type="compositionally biased region" description="Polar residues" evidence="10">
    <location>
        <begin position="471"/>
        <end position="503"/>
    </location>
</feature>
<gene>
    <name evidence="12" type="ORF">CUNI_LOCUS1444</name>
</gene>
<dbReference type="GO" id="GO:0030036">
    <property type="term" value="P:actin cytoskeleton organization"/>
    <property type="evidence" value="ECO:0007669"/>
    <property type="project" value="UniProtKB-ARBA"/>
</dbReference>
<dbReference type="InterPro" id="IPR019775">
    <property type="entry name" value="WD40_repeat_CS"/>
</dbReference>
<evidence type="ECO:0000259" key="11">
    <source>
        <dbReference type="SMART" id="SM01166"/>
    </source>
</evidence>
<comment type="caution">
    <text evidence="12">The sequence shown here is derived from an EMBL/GenBank/DDBJ whole genome shotgun (WGS) entry which is preliminary data.</text>
</comment>
<feature type="compositionally biased region" description="Basic and acidic residues" evidence="10">
    <location>
        <begin position="446"/>
        <end position="458"/>
    </location>
</feature>
<feature type="repeat" description="WD" evidence="8">
    <location>
        <begin position="636"/>
        <end position="678"/>
    </location>
</feature>
<name>A0A8S3YNE7_9EUPU</name>
<feature type="repeat" description="WD" evidence="8">
    <location>
        <begin position="171"/>
        <end position="212"/>
    </location>
</feature>
<reference evidence="12" key="1">
    <citation type="submission" date="2021-04" db="EMBL/GenBank/DDBJ databases">
        <authorList>
            <consortium name="Molecular Ecology Group"/>
        </authorList>
    </citation>
    <scope>NUCLEOTIDE SEQUENCE</scope>
</reference>
<evidence type="ECO:0000256" key="5">
    <source>
        <dbReference type="ARBA" id="ARBA00022737"/>
    </source>
</evidence>
<dbReference type="Pfam" id="PF08953">
    <property type="entry name" value="DUF1899"/>
    <property type="match status" value="2"/>
</dbReference>
<dbReference type="InterPro" id="IPR015943">
    <property type="entry name" value="WD40/YVTN_repeat-like_dom_sf"/>
</dbReference>
<comment type="function">
    <text evidence="7">F-actin regulator involved in anterograde Golgi to endosome transport: upon ubiquitination via 'Lys-33'-linked ubiquitin chains by the BCR(KLHL20) E3 ubiquitin ligase complex, interacts with EPS15 and localizes to the trans-Golgi network, where it promotes actin polymerization, thereby facilitating post-Golgi trafficking. May play a role in the maintenance of the Golgi apparatus morphology.</text>
</comment>
<evidence type="ECO:0000256" key="8">
    <source>
        <dbReference type="PROSITE-ProRule" id="PRU00221"/>
    </source>
</evidence>
<feature type="region of interest" description="Disordered" evidence="10">
    <location>
        <begin position="404"/>
        <end position="508"/>
    </location>
</feature>
<evidence type="ECO:0000256" key="7">
    <source>
        <dbReference type="ARBA" id="ARBA00024838"/>
    </source>
</evidence>
<dbReference type="PANTHER" id="PTHR10856">
    <property type="entry name" value="CORONIN"/>
    <property type="match status" value="1"/>
</dbReference>
<keyword evidence="13" id="KW-1185">Reference proteome</keyword>
<dbReference type="InterPro" id="IPR036322">
    <property type="entry name" value="WD40_repeat_dom_sf"/>
</dbReference>
<organism evidence="12 13">
    <name type="scientific">Candidula unifasciata</name>
    <dbReference type="NCBI Taxonomy" id="100452"/>
    <lineage>
        <taxon>Eukaryota</taxon>
        <taxon>Metazoa</taxon>
        <taxon>Spiralia</taxon>
        <taxon>Lophotrochozoa</taxon>
        <taxon>Mollusca</taxon>
        <taxon>Gastropoda</taxon>
        <taxon>Heterobranchia</taxon>
        <taxon>Euthyneura</taxon>
        <taxon>Panpulmonata</taxon>
        <taxon>Eupulmonata</taxon>
        <taxon>Stylommatophora</taxon>
        <taxon>Helicina</taxon>
        <taxon>Helicoidea</taxon>
        <taxon>Geomitridae</taxon>
        <taxon>Candidula</taxon>
    </lineage>
</organism>
<dbReference type="PROSITE" id="PS00678">
    <property type="entry name" value="WD_REPEATS_1"/>
    <property type="match status" value="1"/>
</dbReference>
<dbReference type="Gene3D" id="2.130.10.10">
    <property type="entry name" value="YVTN repeat-like/Quinoprotein amine dehydrogenase"/>
    <property type="match status" value="2"/>
</dbReference>
<dbReference type="PANTHER" id="PTHR10856:SF20">
    <property type="entry name" value="CORONIN-7"/>
    <property type="match status" value="1"/>
</dbReference>
<dbReference type="EMBL" id="CAJHNH020000179">
    <property type="protein sequence ID" value="CAG5115886.1"/>
    <property type="molecule type" value="Genomic_DNA"/>
</dbReference>
<evidence type="ECO:0000313" key="12">
    <source>
        <dbReference type="EMBL" id="CAG5115886.1"/>
    </source>
</evidence>
<protein>
    <recommendedName>
        <fullName evidence="9">Coronin</fullName>
    </recommendedName>
</protein>
<evidence type="ECO:0000256" key="3">
    <source>
        <dbReference type="ARBA" id="ARBA00022490"/>
    </source>
</evidence>
<feature type="repeat" description="WD" evidence="8">
    <location>
        <begin position="679"/>
        <end position="720"/>
    </location>
</feature>
<keyword evidence="4 8" id="KW-0853">WD repeat</keyword>
<evidence type="ECO:0000313" key="13">
    <source>
        <dbReference type="Proteomes" id="UP000678393"/>
    </source>
</evidence>
<feature type="non-terminal residue" evidence="12">
    <location>
        <position position="968"/>
    </location>
</feature>
<feature type="domain" description="DUF1899" evidence="11">
    <location>
        <begin position="511"/>
        <end position="576"/>
    </location>
</feature>
<dbReference type="Pfam" id="PF16300">
    <property type="entry name" value="WD40_4"/>
    <property type="match status" value="2"/>
</dbReference>
<accession>A0A8S3YNE7</accession>
<dbReference type="Pfam" id="PF00400">
    <property type="entry name" value="WD40"/>
    <property type="match status" value="3"/>
</dbReference>
<dbReference type="GO" id="GO:0005737">
    <property type="term" value="C:cytoplasm"/>
    <property type="evidence" value="ECO:0007669"/>
    <property type="project" value="UniProtKB-SubCell"/>
</dbReference>